<evidence type="ECO:0000313" key="4">
    <source>
        <dbReference type="EMBL" id="MBD2563813.1"/>
    </source>
</evidence>
<proteinExistence type="predicted"/>
<evidence type="ECO:0000256" key="2">
    <source>
        <dbReference type="SAM" id="SignalP"/>
    </source>
</evidence>
<comment type="caution">
    <text evidence="4">The sequence shown here is derived from an EMBL/GenBank/DDBJ whole genome shotgun (WGS) entry which is preliminary data.</text>
</comment>
<feature type="chain" id="PRO_5045520648" evidence="2">
    <location>
        <begin position="24"/>
        <end position="1028"/>
    </location>
</feature>
<reference evidence="4 5" key="1">
    <citation type="journal article" date="2020" name="ISME J.">
        <title>Comparative genomics reveals insights into cyanobacterial evolution and habitat adaptation.</title>
        <authorList>
            <person name="Chen M.Y."/>
            <person name="Teng W.K."/>
            <person name="Zhao L."/>
            <person name="Hu C.X."/>
            <person name="Zhou Y.K."/>
            <person name="Han B.P."/>
            <person name="Song L.R."/>
            <person name="Shu W.S."/>
        </authorList>
    </citation>
    <scope>NUCLEOTIDE SEQUENCE [LARGE SCALE GENOMIC DNA]</scope>
    <source>
        <strain evidence="4 5">FACHB-391</strain>
    </source>
</reference>
<keyword evidence="2" id="KW-0732">Signal</keyword>
<gene>
    <name evidence="4" type="ORF">H6G95_25015</name>
</gene>
<dbReference type="InterPro" id="IPR012334">
    <property type="entry name" value="Pectin_lyas_fold"/>
</dbReference>
<dbReference type="SUPFAM" id="SSF51126">
    <property type="entry name" value="Pectin lyase-like"/>
    <property type="match status" value="4"/>
</dbReference>
<sequence>MQGLRRSLFLITLPLAIFGCLCSMDTATGQIIPDNSLGSESSVVKLNANTDLIDGGARRGANLFHSFQEFNVGQEGKAYFSNPAGIDNILSRVTGGKPSNIFGTLGVEDGNANLFFINPNGIFFGPDARLDMRGSFLASTANSLLFDSGLEFSTTNPQVPPMLAINIPIGLRFRDNPGSITNQSVADGVGLQVSPGKSLSLVGGDISLDRGRLTVAGGQVNLGGLAGKGIVGFNSDGSLSFPDGVTRSDVSLSNGAHLDTSTSRQGDAGNVVINADTVSFDESSAFSRVEKTGEGNGGNINITTENLSVTNGARLDSSTLGQGNAGSITINASETVSFDGTSSNRPSLALSGVAPKAQGNGKTIEITTGSLSVTNGAQLDSSTFGQGNAGNVNINARDTVSFDGFHNQIILAPSAVFTKVESGAVGQGGDINITAESLFMTNGAQLLANTSGKGNAGDVNINARDIVSLDGVGSNKLSSAVFSSITAGGVGQGGNIYIKSRALFITNGASLATSNTGQGNAGDVKIYTESIVSLDGVGSNGYPSAVFGSVAEDPSGSLEKPRGNGGHIDITTGLLTVTNGARLAASTIVGWGNAGSITINSREASFDGVGSRGPSGAFSAVGSQSVGNGVGLNITTTESLSVKNGAVLSTSTRGQGDGGNIKLNASTLEVVNGGQVITTSFGSGKAGNITLNTSDSIILAGNDPTFFDRLAQFRRDAEDVVIGVGPASGLFANTEVGSTGNGGNISIYPKILTVRDGATITVNSDGEGIGGNIQLSGDSVSLDGGAISAKTRSNNGGNVNLHLQDLLLLRNSSQITTDAGEKQFGGNGGNIKIDVPNGFIVALPSENSDITANAYSGRGGNIYIKAKSIFGIERRIFPTLLNSDITASSELGIAGDVTLNIPNVDPRSGLVELKRNVVDPSEQIAQNPCQRGVGSKFIITGRGGLPPSPNEATSSDAVRVDLVEPAPGRSGEQRGRGTEEKTKSSVAKPIVPTQGWIFDKNGEVMLTAYDPTGTGSQRPLSLDSCPVP</sequence>
<dbReference type="InterPro" id="IPR011050">
    <property type="entry name" value="Pectin_lyase_fold/virulence"/>
</dbReference>
<evidence type="ECO:0000256" key="1">
    <source>
        <dbReference type="SAM" id="MobiDB-lite"/>
    </source>
</evidence>
<dbReference type="Pfam" id="PF05860">
    <property type="entry name" value="TPS"/>
    <property type="match status" value="1"/>
</dbReference>
<dbReference type="PROSITE" id="PS51257">
    <property type="entry name" value="PROKAR_LIPOPROTEIN"/>
    <property type="match status" value="1"/>
</dbReference>
<feature type="compositionally biased region" description="Basic and acidic residues" evidence="1">
    <location>
        <begin position="971"/>
        <end position="983"/>
    </location>
</feature>
<feature type="region of interest" description="Disordered" evidence="1">
    <location>
        <begin position="1009"/>
        <end position="1028"/>
    </location>
</feature>
<dbReference type="Gene3D" id="2.160.20.10">
    <property type="entry name" value="Single-stranded right-handed beta-helix, Pectin lyase-like"/>
    <property type="match status" value="3"/>
</dbReference>
<feature type="signal peptide" evidence="2">
    <location>
        <begin position="1"/>
        <end position="23"/>
    </location>
</feature>
<evidence type="ECO:0000259" key="3">
    <source>
        <dbReference type="SMART" id="SM00912"/>
    </source>
</evidence>
<accession>A0ABR8F2T8</accession>
<dbReference type="InterPro" id="IPR008638">
    <property type="entry name" value="FhaB/CdiA-like_TPS"/>
</dbReference>
<feature type="domain" description="Filamentous haemagglutinin FhaB/tRNA nuclease CdiA-like TPS" evidence="3">
    <location>
        <begin position="34"/>
        <end position="147"/>
    </location>
</feature>
<name>A0ABR8F2T8_NOSLI</name>
<dbReference type="SMART" id="SM00912">
    <property type="entry name" value="Haemagg_act"/>
    <property type="match status" value="1"/>
</dbReference>
<organism evidence="4 5">
    <name type="scientific">Nostoc linckia FACHB-391</name>
    <dbReference type="NCBI Taxonomy" id="2692906"/>
    <lineage>
        <taxon>Bacteria</taxon>
        <taxon>Bacillati</taxon>
        <taxon>Cyanobacteriota</taxon>
        <taxon>Cyanophyceae</taxon>
        <taxon>Nostocales</taxon>
        <taxon>Nostocaceae</taxon>
        <taxon>Nostoc</taxon>
    </lineage>
</organism>
<dbReference type="NCBIfam" id="TIGR01901">
    <property type="entry name" value="adhes_NPXG"/>
    <property type="match status" value="1"/>
</dbReference>
<dbReference type="Proteomes" id="UP000604661">
    <property type="component" value="Unassembled WGS sequence"/>
</dbReference>
<evidence type="ECO:0000313" key="5">
    <source>
        <dbReference type="Proteomes" id="UP000604661"/>
    </source>
</evidence>
<protein>
    <submittedName>
        <fullName evidence="4">S-layer family protein</fullName>
    </submittedName>
</protein>
<keyword evidence="5" id="KW-1185">Reference proteome</keyword>
<feature type="region of interest" description="Disordered" evidence="1">
    <location>
        <begin position="944"/>
        <end position="991"/>
    </location>
</feature>
<dbReference type="EMBL" id="JACJTE010000036">
    <property type="protein sequence ID" value="MBD2563813.1"/>
    <property type="molecule type" value="Genomic_DNA"/>
</dbReference>